<dbReference type="EMBL" id="BTGU01000039">
    <property type="protein sequence ID" value="GMN51820.1"/>
    <property type="molecule type" value="Genomic_DNA"/>
</dbReference>
<keyword evidence="2" id="KW-1185">Reference proteome</keyword>
<protein>
    <submittedName>
        <fullName evidence="1">Uncharacterized protein</fullName>
    </submittedName>
</protein>
<organism evidence="1 2">
    <name type="scientific">Ficus carica</name>
    <name type="common">Common fig</name>
    <dbReference type="NCBI Taxonomy" id="3494"/>
    <lineage>
        <taxon>Eukaryota</taxon>
        <taxon>Viridiplantae</taxon>
        <taxon>Streptophyta</taxon>
        <taxon>Embryophyta</taxon>
        <taxon>Tracheophyta</taxon>
        <taxon>Spermatophyta</taxon>
        <taxon>Magnoliopsida</taxon>
        <taxon>eudicotyledons</taxon>
        <taxon>Gunneridae</taxon>
        <taxon>Pentapetalae</taxon>
        <taxon>rosids</taxon>
        <taxon>fabids</taxon>
        <taxon>Rosales</taxon>
        <taxon>Moraceae</taxon>
        <taxon>Ficeae</taxon>
        <taxon>Ficus</taxon>
    </lineage>
</organism>
<reference evidence="1" key="1">
    <citation type="submission" date="2023-07" db="EMBL/GenBank/DDBJ databases">
        <title>draft genome sequence of fig (Ficus carica).</title>
        <authorList>
            <person name="Takahashi T."/>
            <person name="Nishimura K."/>
        </authorList>
    </citation>
    <scope>NUCLEOTIDE SEQUENCE</scope>
</reference>
<dbReference type="AlphaFoldDB" id="A0AA88DBE9"/>
<sequence length="112" mass="12323">MGGRRSAGGVGGVRAEGRVGADGGVRVWVEWGRGRSRGRVGAEGGVGCVGGVDGEREREKWRKGGVGVGGEREMEKWRAWAWREEAEREKLGRRSFEGEIGRRKRGGSFYRF</sequence>
<name>A0AA88DBE9_FICCA</name>
<gene>
    <name evidence="1" type="ORF">TIFTF001_020973</name>
</gene>
<evidence type="ECO:0000313" key="2">
    <source>
        <dbReference type="Proteomes" id="UP001187192"/>
    </source>
</evidence>
<proteinExistence type="predicted"/>
<evidence type="ECO:0000313" key="1">
    <source>
        <dbReference type="EMBL" id="GMN51820.1"/>
    </source>
</evidence>
<accession>A0AA88DBE9</accession>
<dbReference type="Proteomes" id="UP001187192">
    <property type="component" value="Unassembled WGS sequence"/>
</dbReference>
<comment type="caution">
    <text evidence="1">The sequence shown here is derived from an EMBL/GenBank/DDBJ whole genome shotgun (WGS) entry which is preliminary data.</text>
</comment>